<dbReference type="EMBL" id="CP006569">
    <property type="protein sequence ID" value="AHF76206.1"/>
    <property type="molecule type" value="Genomic_DNA"/>
</dbReference>
<evidence type="ECO:0000256" key="4">
    <source>
        <dbReference type="ARBA" id="ARBA00022989"/>
    </source>
</evidence>
<accession>W0HQS7</accession>
<sequence>MEVYSTDNEQREALRRFFVDNGKALAIGVVLGVGALVGWRYWHNHHNDAMTAASSAWQPVNTGLAGQAGQPQLDAAQHFADANDNNYGALTSLGLARQYAERGDFAAAQTHLQKALGQTREANLQSIINLRLARVQLQQNNVDGALKTLDGVKEKGWTALVEDTRGDAQVVKGDHQAARAAYEKALQSGAPQALQALVRMKLNNLSS</sequence>
<evidence type="ECO:0000256" key="7">
    <source>
        <dbReference type="ARBA" id="ARBA00024197"/>
    </source>
</evidence>
<evidence type="ECO:0000256" key="9">
    <source>
        <dbReference type="SAM" id="Phobius"/>
    </source>
</evidence>
<dbReference type="SUPFAM" id="SSF48452">
    <property type="entry name" value="TPR-like"/>
    <property type="match status" value="1"/>
</dbReference>
<evidence type="ECO:0000256" key="1">
    <source>
        <dbReference type="ARBA" id="ARBA00004401"/>
    </source>
</evidence>
<dbReference type="KEGG" id="sod:Sant_1135"/>
<protein>
    <recommendedName>
        <fullName evidence="8">Ancillary SecYEG translocon subunit</fullName>
    </recommendedName>
</protein>
<evidence type="ECO:0000313" key="12">
    <source>
        <dbReference type="Proteomes" id="UP000019028"/>
    </source>
</evidence>
<dbReference type="PATRIC" id="fig|1239307.3.peg.1216"/>
<dbReference type="GO" id="GO:0044877">
    <property type="term" value="F:protein-containing complex binding"/>
    <property type="evidence" value="ECO:0007669"/>
    <property type="project" value="InterPro"/>
</dbReference>
<comment type="subcellular location">
    <subcellularLocation>
        <location evidence="1">Cell membrane</location>
        <topology evidence="1">Single-pass type II membrane protein</topology>
    </subcellularLocation>
</comment>
<dbReference type="InterPro" id="IPR011990">
    <property type="entry name" value="TPR-like_helical_dom_sf"/>
</dbReference>
<dbReference type="PANTHER" id="PTHR38035">
    <property type="entry name" value="UPF0070 PROTEIN YFGM"/>
    <property type="match status" value="1"/>
</dbReference>
<keyword evidence="3 9" id="KW-0812">Transmembrane</keyword>
<keyword evidence="6" id="KW-0143">Chaperone</keyword>
<dbReference type="Pfam" id="PF09976">
    <property type="entry name" value="TPR_21"/>
    <property type="match status" value="1"/>
</dbReference>
<dbReference type="InterPro" id="IPR026039">
    <property type="entry name" value="YfgM"/>
</dbReference>
<evidence type="ECO:0000259" key="10">
    <source>
        <dbReference type="Pfam" id="PF09976"/>
    </source>
</evidence>
<organism evidence="11 12">
    <name type="scientific">Sodalis praecaptivus</name>
    <dbReference type="NCBI Taxonomy" id="1239307"/>
    <lineage>
        <taxon>Bacteria</taxon>
        <taxon>Pseudomonadati</taxon>
        <taxon>Pseudomonadota</taxon>
        <taxon>Gammaproteobacteria</taxon>
        <taxon>Enterobacterales</taxon>
        <taxon>Bruguierivoracaceae</taxon>
        <taxon>Sodalis</taxon>
    </lineage>
</organism>
<keyword evidence="5 9" id="KW-0472">Membrane</keyword>
<dbReference type="Gene3D" id="1.25.40.10">
    <property type="entry name" value="Tetratricopeptide repeat domain"/>
    <property type="match status" value="1"/>
</dbReference>
<keyword evidence="2" id="KW-1003">Cell membrane</keyword>
<evidence type="ECO:0000256" key="8">
    <source>
        <dbReference type="ARBA" id="ARBA00024235"/>
    </source>
</evidence>
<reference evidence="11 12" key="1">
    <citation type="journal article" date="2014" name="Genome Biol. Evol.">
        <title>Genome degeneration and adaptation in a nascent stage of symbiosis.</title>
        <authorList>
            <person name="Oakeson K.F."/>
            <person name="Gil R."/>
            <person name="Clayton A.L."/>
            <person name="Dunn D.M."/>
            <person name="von Niederhausern A.C."/>
            <person name="Hamil C."/>
            <person name="Aoyagi A."/>
            <person name="Duval B."/>
            <person name="Baca A."/>
            <person name="Silva F.J."/>
            <person name="Vallier A."/>
            <person name="Jackson D.G."/>
            <person name="Latorre A."/>
            <person name="Weiss R.B."/>
            <person name="Heddi A."/>
            <person name="Moya A."/>
            <person name="Dale C."/>
        </authorList>
    </citation>
    <scope>NUCLEOTIDE SEQUENCE [LARGE SCALE GENOMIC DNA]</scope>
    <source>
        <strain evidence="11 12">HS1</strain>
    </source>
</reference>
<evidence type="ECO:0000256" key="3">
    <source>
        <dbReference type="ARBA" id="ARBA00022692"/>
    </source>
</evidence>
<dbReference type="OrthoDB" id="9789675at2"/>
<evidence type="ECO:0000256" key="5">
    <source>
        <dbReference type="ARBA" id="ARBA00023136"/>
    </source>
</evidence>
<dbReference type="RefSeq" id="WP_025421335.1">
    <property type="nucleotide sequence ID" value="NZ_CP006569.1"/>
</dbReference>
<dbReference type="Proteomes" id="UP000019028">
    <property type="component" value="Chromosome"/>
</dbReference>
<dbReference type="InterPro" id="IPR018704">
    <property type="entry name" value="SecYEG/CpoB_TPR"/>
</dbReference>
<dbReference type="PANTHER" id="PTHR38035:SF1">
    <property type="entry name" value="ANCILLARY SECYEG TRANSLOCON SUBUNIT"/>
    <property type="match status" value="1"/>
</dbReference>
<dbReference type="PIRSF" id="PIRSF006170">
    <property type="entry name" value="YfgM"/>
    <property type="match status" value="1"/>
</dbReference>
<evidence type="ECO:0000256" key="2">
    <source>
        <dbReference type="ARBA" id="ARBA00022475"/>
    </source>
</evidence>
<proteinExistence type="inferred from homology"/>
<feature type="domain" description="Ancillary SecYEG translocon subunit/Cell division coordinator CpoB TPR" evidence="10">
    <location>
        <begin position="15"/>
        <end position="206"/>
    </location>
</feature>
<keyword evidence="4 9" id="KW-1133">Transmembrane helix</keyword>
<dbReference type="GO" id="GO:0005886">
    <property type="term" value="C:plasma membrane"/>
    <property type="evidence" value="ECO:0007669"/>
    <property type="project" value="UniProtKB-SubCell"/>
</dbReference>
<evidence type="ECO:0000256" key="6">
    <source>
        <dbReference type="ARBA" id="ARBA00023186"/>
    </source>
</evidence>
<dbReference type="HOGENOM" id="CLU_084785_0_0_6"/>
<feature type="transmembrane region" description="Helical" evidence="9">
    <location>
        <begin position="24"/>
        <end position="42"/>
    </location>
</feature>
<evidence type="ECO:0000313" key="11">
    <source>
        <dbReference type="EMBL" id="AHF76206.1"/>
    </source>
</evidence>
<dbReference type="AlphaFoldDB" id="W0HQS7"/>
<name>W0HQS7_9GAMM</name>
<gene>
    <name evidence="11" type="primary">yfgM</name>
    <name evidence="11" type="ORF">Sant_1135</name>
</gene>
<comment type="similarity">
    <text evidence="7">Belongs to the YfgM family.</text>
</comment>
<keyword evidence="12" id="KW-1185">Reference proteome</keyword>